<sequence>MATDLDEYHDILRQAEVDFAQPLDDDDVVMDGTTSEGHPAGVVQHHSIIADEDHDDGDFVVMEDQGQGHGQEPVPEEDSLPAVLLGEEDDQSTRPLISSLQDESVQLPAPNEFGGFGGGDESDDMVNQNGRRLTAAEKKERQKAQNRKAAERSRNKRRGELMALELNVANMQDENQRLRARLSSLLNSRQPSGPSSMALQDETGLDHLLTSSGPAGPSTSPAPPAQIVGSGIDHNYVSKLINELVQAKTTVLMRSLELSSLKDGQDQEQQQQQEGDDSSVENVKEMRKDLLGSHGKLIGLRAELESLKSMVEHLKSEQEGLGVQRARVLKELEGRRAVRDAVASAEGERTGAEEQEGGAEDAVAAVTAEEIGNPDPATEEAPSEGRDGPDTGHGGARQNGEEQVQGEEEEEGHSRGAGVDKALLDIRGWIDQAVKDWDREPAQVPNEGA</sequence>
<keyword evidence="4" id="KW-1185">Reference proteome</keyword>
<feature type="region of interest" description="Disordered" evidence="1">
    <location>
        <begin position="99"/>
        <end position="158"/>
    </location>
</feature>
<dbReference type="InterPro" id="IPR004827">
    <property type="entry name" value="bZIP"/>
</dbReference>
<dbReference type="SMART" id="SM00338">
    <property type="entry name" value="BRLZ"/>
    <property type="match status" value="1"/>
</dbReference>
<dbReference type="EMBL" id="JBCAWK010000012">
    <property type="protein sequence ID" value="KAK8845512.1"/>
    <property type="molecule type" value="Genomic_DNA"/>
</dbReference>
<evidence type="ECO:0000259" key="2">
    <source>
        <dbReference type="PROSITE" id="PS50217"/>
    </source>
</evidence>
<feature type="compositionally biased region" description="Low complexity" evidence="1">
    <location>
        <begin position="360"/>
        <end position="370"/>
    </location>
</feature>
<feature type="compositionally biased region" description="Low complexity" evidence="1">
    <location>
        <begin position="210"/>
        <end position="219"/>
    </location>
</feature>
<dbReference type="KEGG" id="kne:92183485"/>
<dbReference type="PROSITE" id="PS00036">
    <property type="entry name" value="BZIP_BASIC"/>
    <property type="match status" value="1"/>
</dbReference>
<dbReference type="InterPro" id="IPR046347">
    <property type="entry name" value="bZIP_sf"/>
</dbReference>
<organism evidence="3 4">
    <name type="scientific">Kwoniella newhampshirensis</name>
    <dbReference type="NCBI Taxonomy" id="1651941"/>
    <lineage>
        <taxon>Eukaryota</taxon>
        <taxon>Fungi</taxon>
        <taxon>Dikarya</taxon>
        <taxon>Basidiomycota</taxon>
        <taxon>Agaricomycotina</taxon>
        <taxon>Tremellomycetes</taxon>
        <taxon>Tremellales</taxon>
        <taxon>Cryptococcaceae</taxon>
        <taxon>Kwoniella</taxon>
    </lineage>
</organism>
<dbReference type="RefSeq" id="XP_066800320.1">
    <property type="nucleotide sequence ID" value="XM_066949312.1"/>
</dbReference>
<feature type="compositionally biased region" description="Basic and acidic residues" evidence="1">
    <location>
        <begin position="134"/>
        <end position="153"/>
    </location>
</feature>
<dbReference type="AlphaFoldDB" id="A0AAW0YU77"/>
<feature type="region of interest" description="Disordered" evidence="1">
    <location>
        <begin position="261"/>
        <end position="281"/>
    </location>
</feature>
<dbReference type="Proteomes" id="UP001388673">
    <property type="component" value="Unassembled WGS sequence"/>
</dbReference>
<dbReference type="Pfam" id="PF00170">
    <property type="entry name" value="bZIP_1"/>
    <property type="match status" value="1"/>
</dbReference>
<evidence type="ECO:0000313" key="3">
    <source>
        <dbReference type="EMBL" id="KAK8845512.1"/>
    </source>
</evidence>
<dbReference type="CDD" id="cd14686">
    <property type="entry name" value="bZIP"/>
    <property type="match status" value="1"/>
</dbReference>
<proteinExistence type="predicted"/>
<dbReference type="PROSITE" id="PS50217">
    <property type="entry name" value="BZIP"/>
    <property type="match status" value="1"/>
</dbReference>
<accession>A0AAW0YU77</accession>
<reference evidence="3 4" key="1">
    <citation type="journal article" date="2024" name="bioRxiv">
        <title>Comparative genomics of Cryptococcus and Kwoniella reveals pathogenesis evolution and contrasting karyotype dynamics via intercentromeric recombination or chromosome fusion.</title>
        <authorList>
            <person name="Coelho M.A."/>
            <person name="David-Palma M."/>
            <person name="Shea T."/>
            <person name="Bowers K."/>
            <person name="McGinley-Smith S."/>
            <person name="Mohammad A.W."/>
            <person name="Gnirke A."/>
            <person name="Yurkov A.M."/>
            <person name="Nowrousian M."/>
            <person name="Sun S."/>
            <person name="Cuomo C.A."/>
            <person name="Heitman J."/>
        </authorList>
    </citation>
    <scope>NUCLEOTIDE SEQUENCE [LARGE SCALE GENOMIC DNA]</scope>
    <source>
        <strain evidence="3 4">CBS 13917</strain>
    </source>
</reference>
<feature type="domain" description="BZIP" evidence="2">
    <location>
        <begin position="136"/>
        <end position="185"/>
    </location>
</feature>
<dbReference type="SUPFAM" id="SSF57959">
    <property type="entry name" value="Leucine zipper domain"/>
    <property type="match status" value="1"/>
</dbReference>
<dbReference type="Gene3D" id="1.20.5.170">
    <property type="match status" value="1"/>
</dbReference>
<feature type="region of interest" description="Disordered" evidence="1">
    <location>
        <begin position="337"/>
        <end position="420"/>
    </location>
</feature>
<feature type="region of interest" description="Disordered" evidence="1">
    <location>
        <begin position="206"/>
        <end position="227"/>
    </location>
</feature>
<dbReference type="GeneID" id="92183485"/>
<dbReference type="GO" id="GO:0003700">
    <property type="term" value="F:DNA-binding transcription factor activity"/>
    <property type="evidence" value="ECO:0007669"/>
    <property type="project" value="InterPro"/>
</dbReference>
<gene>
    <name evidence="3" type="ORF">IAR55_006227</name>
</gene>
<comment type="caution">
    <text evidence="3">The sequence shown here is derived from an EMBL/GenBank/DDBJ whole genome shotgun (WGS) entry which is preliminary data.</text>
</comment>
<evidence type="ECO:0000256" key="1">
    <source>
        <dbReference type="SAM" id="MobiDB-lite"/>
    </source>
</evidence>
<protein>
    <recommendedName>
        <fullName evidence="2">BZIP domain-containing protein</fullName>
    </recommendedName>
</protein>
<name>A0AAW0YU77_9TREE</name>
<evidence type="ECO:0000313" key="4">
    <source>
        <dbReference type="Proteomes" id="UP001388673"/>
    </source>
</evidence>